<gene>
    <name evidence="2" type="ORF">ET33_02420</name>
</gene>
<dbReference type="AlphaFoldDB" id="A0A081P4G9"/>
<feature type="transmembrane region" description="Helical" evidence="1">
    <location>
        <begin position="37"/>
        <end position="59"/>
    </location>
</feature>
<comment type="caution">
    <text evidence="2">The sequence shown here is derived from an EMBL/GenBank/DDBJ whole genome shotgun (WGS) entry which is preliminary data.</text>
</comment>
<evidence type="ECO:0000256" key="1">
    <source>
        <dbReference type="SAM" id="Phobius"/>
    </source>
</evidence>
<evidence type="ECO:0000313" key="2">
    <source>
        <dbReference type="EMBL" id="KEQ25592.1"/>
    </source>
</evidence>
<evidence type="ECO:0000313" key="3">
    <source>
        <dbReference type="Proteomes" id="UP000028123"/>
    </source>
</evidence>
<keyword evidence="1" id="KW-1133">Transmembrane helix</keyword>
<dbReference type="OrthoDB" id="2877480at2"/>
<dbReference type="EMBL" id="JNVM01000010">
    <property type="protein sequence ID" value="KEQ25592.1"/>
    <property type="molecule type" value="Genomic_DNA"/>
</dbReference>
<sequence length="99" mass="11152">MNIEEAQVKEDERIKKREAAWAEEIAKENESRNFAGTLVNFIGWATVILSVIFGLWVSMEQNGTLGFVYIISGTVTGILLVGFSEVINLLQKIYNNSRK</sequence>
<keyword evidence="3" id="KW-1185">Reference proteome</keyword>
<protein>
    <submittedName>
        <fullName evidence="2">Uncharacterized protein</fullName>
    </submittedName>
</protein>
<accession>A0A081P4G9</accession>
<dbReference type="Proteomes" id="UP000028123">
    <property type="component" value="Unassembled WGS sequence"/>
</dbReference>
<feature type="transmembrane region" description="Helical" evidence="1">
    <location>
        <begin position="65"/>
        <end position="90"/>
    </location>
</feature>
<keyword evidence="1" id="KW-0472">Membrane</keyword>
<keyword evidence="1" id="KW-0812">Transmembrane</keyword>
<dbReference type="RefSeq" id="WP_036681910.1">
    <property type="nucleotide sequence ID" value="NZ_JNVM01000010.1"/>
</dbReference>
<name>A0A081P4G9_9BACL</name>
<reference evidence="2 3" key="1">
    <citation type="submission" date="2014-06" db="EMBL/GenBank/DDBJ databases">
        <title>Draft genome sequence of Paenibacillus sp. MSt1.</title>
        <authorList>
            <person name="Aw Y.K."/>
            <person name="Ong K.S."/>
            <person name="Gan H.M."/>
            <person name="Lee S.M."/>
        </authorList>
    </citation>
    <scope>NUCLEOTIDE SEQUENCE [LARGE SCALE GENOMIC DNA]</scope>
    <source>
        <strain evidence="2 3">MSt1</strain>
    </source>
</reference>
<proteinExistence type="predicted"/>
<organism evidence="2 3">
    <name type="scientific">Paenibacillus tyrfis</name>
    <dbReference type="NCBI Taxonomy" id="1501230"/>
    <lineage>
        <taxon>Bacteria</taxon>
        <taxon>Bacillati</taxon>
        <taxon>Bacillota</taxon>
        <taxon>Bacilli</taxon>
        <taxon>Bacillales</taxon>
        <taxon>Paenibacillaceae</taxon>
        <taxon>Paenibacillus</taxon>
    </lineage>
</organism>